<proteinExistence type="predicted"/>
<evidence type="ECO:0000313" key="2">
    <source>
        <dbReference type="Proteomes" id="UP000325672"/>
    </source>
</evidence>
<dbReference type="Proteomes" id="UP000325672">
    <property type="component" value="Unassembled WGS sequence"/>
</dbReference>
<dbReference type="RefSeq" id="XP_031914568.1">
    <property type="nucleotide sequence ID" value="XM_032054370.1"/>
</dbReference>
<sequence length="55" mass="6607">MDLVVKDNIVRLLPKSFQTRLYQRSEAKLGVSQRRYCRISGEIHECVRHSEDCWR</sequence>
<dbReference type="EMBL" id="ML743571">
    <property type="protein sequence ID" value="KAE8138505.1"/>
    <property type="molecule type" value="Genomic_DNA"/>
</dbReference>
<accession>A0A5N6SV36</accession>
<gene>
    <name evidence="1" type="ORF">BDV38DRAFT_244782</name>
</gene>
<keyword evidence="2" id="KW-1185">Reference proteome</keyword>
<dbReference type="AlphaFoldDB" id="A0A5N6SV36"/>
<evidence type="ECO:0000313" key="1">
    <source>
        <dbReference type="EMBL" id="KAE8138505.1"/>
    </source>
</evidence>
<organism evidence="1 2">
    <name type="scientific">Aspergillus pseudotamarii</name>
    <dbReference type="NCBI Taxonomy" id="132259"/>
    <lineage>
        <taxon>Eukaryota</taxon>
        <taxon>Fungi</taxon>
        <taxon>Dikarya</taxon>
        <taxon>Ascomycota</taxon>
        <taxon>Pezizomycotina</taxon>
        <taxon>Eurotiomycetes</taxon>
        <taxon>Eurotiomycetidae</taxon>
        <taxon>Eurotiales</taxon>
        <taxon>Aspergillaceae</taxon>
        <taxon>Aspergillus</taxon>
        <taxon>Aspergillus subgen. Circumdati</taxon>
    </lineage>
</organism>
<reference evidence="1 2" key="1">
    <citation type="submission" date="2019-04" db="EMBL/GenBank/DDBJ databases">
        <title>Friends and foes A comparative genomics study of 23 Aspergillus species from section Flavi.</title>
        <authorList>
            <consortium name="DOE Joint Genome Institute"/>
            <person name="Kjaerbolling I."/>
            <person name="Vesth T."/>
            <person name="Frisvad J.C."/>
            <person name="Nybo J.L."/>
            <person name="Theobald S."/>
            <person name="Kildgaard S."/>
            <person name="Isbrandt T."/>
            <person name="Kuo A."/>
            <person name="Sato A."/>
            <person name="Lyhne E.K."/>
            <person name="Kogle M.E."/>
            <person name="Wiebenga A."/>
            <person name="Kun R.S."/>
            <person name="Lubbers R.J."/>
            <person name="Makela M.R."/>
            <person name="Barry K."/>
            <person name="Chovatia M."/>
            <person name="Clum A."/>
            <person name="Daum C."/>
            <person name="Haridas S."/>
            <person name="He G."/>
            <person name="LaButti K."/>
            <person name="Lipzen A."/>
            <person name="Mondo S."/>
            <person name="Riley R."/>
            <person name="Salamov A."/>
            <person name="Simmons B.A."/>
            <person name="Magnuson J.K."/>
            <person name="Henrissat B."/>
            <person name="Mortensen U.H."/>
            <person name="Larsen T.O."/>
            <person name="Devries R.P."/>
            <person name="Grigoriev I.V."/>
            <person name="Machida M."/>
            <person name="Baker S.E."/>
            <person name="Andersen M.R."/>
        </authorList>
    </citation>
    <scope>NUCLEOTIDE SEQUENCE [LARGE SCALE GENOMIC DNA]</scope>
    <source>
        <strain evidence="1 2">CBS 117625</strain>
    </source>
</reference>
<dbReference type="GeneID" id="43638580"/>
<name>A0A5N6SV36_ASPPS</name>
<protein>
    <submittedName>
        <fullName evidence="1">Uncharacterized protein</fullName>
    </submittedName>
</protein>